<sequence>MSSIDVADATVFIVGGDSGIGLLIAQHFVRAGTQRIGLIAHDAKQGDAAARTLFTSASGIWALSASGDPASESDADRLLSELSASLGDPDIFINCFSDAGAIRKSVLCAMREQGSGTVVDVGTRIEPPHYTDGIRITWVAAENAAPDAVATAVLQRCG</sequence>
<dbReference type="InterPro" id="IPR002347">
    <property type="entry name" value="SDR_fam"/>
</dbReference>
<dbReference type="AlphaFoldDB" id="A0A2S2C1Y9"/>
<evidence type="ECO:0000313" key="2">
    <source>
        <dbReference type="Proteomes" id="UP000245711"/>
    </source>
</evidence>
<dbReference type="KEGG" id="roz:CBI38_28265"/>
<dbReference type="InterPro" id="IPR036291">
    <property type="entry name" value="NAD(P)-bd_dom_sf"/>
</dbReference>
<proteinExistence type="predicted"/>
<dbReference type="OrthoDB" id="4378575at2"/>
<dbReference type="RefSeq" id="WP_109334214.1">
    <property type="nucleotide sequence ID" value="NZ_CP021354.1"/>
</dbReference>
<dbReference type="Proteomes" id="UP000245711">
    <property type="component" value="Chromosome"/>
</dbReference>
<gene>
    <name evidence="1" type="ORF">CBI38_28265</name>
</gene>
<dbReference type="EMBL" id="CP021354">
    <property type="protein sequence ID" value="AWK74880.1"/>
    <property type="molecule type" value="Genomic_DNA"/>
</dbReference>
<evidence type="ECO:0000313" key="1">
    <source>
        <dbReference type="EMBL" id="AWK74880.1"/>
    </source>
</evidence>
<dbReference type="Gene3D" id="3.40.50.720">
    <property type="entry name" value="NAD(P)-binding Rossmann-like Domain"/>
    <property type="match status" value="1"/>
</dbReference>
<reference evidence="1 2" key="1">
    <citation type="submission" date="2017-05" db="EMBL/GenBank/DDBJ databases">
        <title>Isolation of Rhodococcus sp. S2-17 biodegrading of BP-3.</title>
        <authorList>
            <person name="Lee Y."/>
            <person name="Kim K.H."/>
            <person name="Chun B.H."/>
            <person name="Jung H.S."/>
            <person name="Jeon C.O."/>
        </authorList>
    </citation>
    <scope>NUCLEOTIDE SEQUENCE [LARGE SCALE GENOMIC DNA]</scope>
    <source>
        <strain evidence="1 2">S2-17</strain>
    </source>
</reference>
<dbReference type="SUPFAM" id="SSF51735">
    <property type="entry name" value="NAD(P)-binding Rossmann-fold domains"/>
    <property type="match status" value="1"/>
</dbReference>
<keyword evidence="2" id="KW-1185">Reference proteome</keyword>
<organism evidence="1 2">
    <name type="scientific">Rhodococcus oxybenzonivorans</name>
    <dbReference type="NCBI Taxonomy" id="1990687"/>
    <lineage>
        <taxon>Bacteria</taxon>
        <taxon>Bacillati</taxon>
        <taxon>Actinomycetota</taxon>
        <taxon>Actinomycetes</taxon>
        <taxon>Mycobacteriales</taxon>
        <taxon>Nocardiaceae</taxon>
        <taxon>Rhodococcus</taxon>
    </lineage>
</organism>
<protein>
    <submittedName>
        <fullName evidence="1">Uncharacterized protein</fullName>
    </submittedName>
</protein>
<accession>A0A2S2C1Y9</accession>
<dbReference type="Pfam" id="PF00106">
    <property type="entry name" value="adh_short"/>
    <property type="match status" value="1"/>
</dbReference>
<name>A0A2S2C1Y9_9NOCA</name>